<name>A0A1J5PKH5_9ZZZZ</name>
<dbReference type="PANTHER" id="PTHR12169:SF6">
    <property type="entry name" value="AFG1-LIKE ATPASE"/>
    <property type="match status" value="1"/>
</dbReference>
<dbReference type="GO" id="GO:0005524">
    <property type="term" value="F:ATP binding"/>
    <property type="evidence" value="ECO:0007669"/>
    <property type="project" value="UniProtKB-KW"/>
</dbReference>
<dbReference type="EMBL" id="MLJW01007053">
    <property type="protein sequence ID" value="OIQ65795.1"/>
    <property type="molecule type" value="Genomic_DNA"/>
</dbReference>
<keyword evidence="2" id="KW-0067">ATP-binding</keyword>
<evidence type="ECO:0000256" key="1">
    <source>
        <dbReference type="ARBA" id="ARBA00022741"/>
    </source>
</evidence>
<dbReference type="Pfam" id="PF03969">
    <property type="entry name" value="AFG1_ATPase"/>
    <property type="match status" value="1"/>
</dbReference>
<dbReference type="PANTHER" id="PTHR12169">
    <property type="entry name" value="ATPASE N2B"/>
    <property type="match status" value="1"/>
</dbReference>
<dbReference type="GO" id="GO:0016887">
    <property type="term" value="F:ATP hydrolysis activity"/>
    <property type="evidence" value="ECO:0007669"/>
    <property type="project" value="InterPro"/>
</dbReference>
<organism evidence="3">
    <name type="scientific">mine drainage metagenome</name>
    <dbReference type="NCBI Taxonomy" id="410659"/>
    <lineage>
        <taxon>unclassified sequences</taxon>
        <taxon>metagenomes</taxon>
        <taxon>ecological metagenomes</taxon>
    </lineage>
</organism>
<evidence type="ECO:0000313" key="3">
    <source>
        <dbReference type="EMBL" id="OIQ65795.1"/>
    </source>
</evidence>
<dbReference type="InterPro" id="IPR005654">
    <property type="entry name" value="ATPase_AFG1-like"/>
</dbReference>
<dbReference type="AlphaFoldDB" id="A0A1J5PKH5"/>
<evidence type="ECO:0000256" key="2">
    <source>
        <dbReference type="ARBA" id="ARBA00022840"/>
    </source>
</evidence>
<keyword evidence="1" id="KW-0547">Nucleotide-binding</keyword>
<comment type="caution">
    <text evidence="3">The sequence shown here is derived from an EMBL/GenBank/DDBJ whole genome shotgun (WGS) entry which is preliminary data.</text>
</comment>
<proteinExistence type="predicted"/>
<accession>A0A1J5PKH5</accession>
<dbReference type="GO" id="GO:0005737">
    <property type="term" value="C:cytoplasm"/>
    <property type="evidence" value="ECO:0007669"/>
    <property type="project" value="TreeGrafter"/>
</dbReference>
<protein>
    <submittedName>
        <fullName evidence="3">AFG1-like ATPase</fullName>
    </submittedName>
</protein>
<gene>
    <name evidence="3" type="ORF">GALL_526420</name>
</gene>
<reference evidence="3" key="1">
    <citation type="submission" date="2016-10" db="EMBL/GenBank/DDBJ databases">
        <title>Sequence of Gallionella enrichment culture.</title>
        <authorList>
            <person name="Poehlein A."/>
            <person name="Muehling M."/>
            <person name="Daniel R."/>
        </authorList>
    </citation>
    <scope>NUCLEOTIDE SEQUENCE</scope>
</reference>
<sequence length="93" mass="10020">MIGRIPVMDYAERNAAKRFITLIDTLYDNGVKLIASAGADPLSLYVANEGNEANEFKRTSSRLIEMSSETYLALPHGHKDSAASGSSTGLVET</sequence>